<keyword evidence="2" id="KW-1185">Reference proteome</keyword>
<accession>A0A6A6RKM6</accession>
<dbReference type="OrthoDB" id="1470350at2759"/>
<evidence type="ECO:0000313" key="2">
    <source>
        <dbReference type="Proteomes" id="UP000799753"/>
    </source>
</evidence>
<sequence>MAPLLRYYPSRLAIYYLFFYPMSSSPDAFFCRIGILPCFYHACKGDRHFWMWQNYQIYDDTSPAGPNIVLFGSPREYNDIHGIRANIKRGRFYKA</sequence>
<dbReference type="Proteomes" id="UP000799753">
    <property type="component" value="Unassembled WGS sequence"/>
</dbReference>
<reference evidence="1" key="1">
    <citation type="journal article" date="2020" name="Stud. Mycol.">
        <title>101 Dothideomycetes genomes: a test case for predicting lifestyles and emergence of pathogens.</title>
        <authorList>
            <person name="Haridas S."/>
            <person name="Albert R."/>
            <person name="Binder M."/>
            <person name="Bloem J."/>
            <person name="Labutti K."/>
            <person name="Salamov A."/>
            <person name="Andreopoulos B."/>
            <person name="Baker S."/>
            <person name="Barry K."/>
            <person name="Bills G."/>
            <person name="Bluhm B."/>
            <person name="Cannon C."/>
            <person name="Castanera R."/>
            <person name="Culley D."/>
            <person name="Daum C."/>
            <person name="Ezra D."/>
            <person name="Gonzalez J."/>
            <person name="Henrissat B."/>
            <person name="Kuo A."/>
            <person name="Liang C."/>
            <person name="Lipzen A."/>
            <person name="Lutzoni F."/>
            <person name="Magnuson J."/>
            <person name="Mondo S."/>
            <person name="Nolan M."/>
            <person name="Ohm R."/>
            <person name="Pangilinan J."/>
            <person name="Park H.-J."/>
            <person name="Ramirez L."/>
            <person name="Alfaro M."/>
            <person name="Sun H."/>
            <person name="Tritt A."/>
            <person name="Yoshinaga Y."/>
            <person name="Zwiers L.-H."/>
            <person name="Turgeon B."/>
            <person name="Goodwin S."/>
            <person name="Spatafora J."/>
            <person name="Crous P."/>
            <person name="Grigoriev I."/>
        </authorList>
    </citation>
    <scope>NUCLEOTIDE SEQUENCE</scope>
    <source>
        <strain evidence="1">CBS 473.64</strain>
    </source>
</reference>
<dbReference type="AlphaFoldDB" id="A0A6A6RKM6"/>
<proteinExistence type="predicted"/>
<evidence type="ECO:0000313" key="1">
    <source>
        <dbReference type="EMBL" id="KAF2635637.1"/>
    </source>
</evidence>
<organism evidence="1 2">
    <name type="scientific">Massarina eburnea CBS 473.64</name>
    <dbReference type="NCBI Taxonomy" id="1395130"/>
    <lineage>
        <taxon>Eukaryota</taxon>
        <taxon>Fungi</taxon>
        <taxon>Dikarya</taxon>
        <taxon>Ascomycota</taxon>
        <taxon>Pezizomycotina</taxon>
        <taxon>Dothideomycetes</taxon>
        <taxon>Pleosporomycetidae</taxon>
        <taxon>Pleosporales</taxon>
        <taxon>Massarineae</taxon>
        <taxon>Massarinaceae</taxon>
        <taxon>Massarina</taxon>
    </lineage>
</organism>
<protein>
    <submittedName>
        <fullName evidence="1">Uncharacterized protein</fullName>
    </submittedName>
</protein>
<name>A0A6A6RKM6_9PLEO</name>
<dbReference type="EMBL" id="MU006805">
    <property type="protein sequence ID" value="KAF2635637.1"/>
    <property type="molecule type" value="Genomic_DNA"/>
</dbReference>
<gene>
    <name evidence="1" type="ORF">P280DRAFT_411261</name>
</gene>